<evidence type="ECO:0000313" key="3">
    <source>
        <dbReference type="Proteomes" id="UP000660611"/>
    </source>
</evidence>
<dbReference type="CDD" id="cd00093">
    <property type="entry name" value="HTH_XRE"/>
    <property type="match status" value="1"/>
</dbReference>
<name>A0A919UJE5_9ACTN</name>
<feature type="coiled-coil region" evidence="1">
    <location>
        <begin position="1"/>
        <end position="28"/>
    </location>
</feature>
<reference evidence="2" key="1">
    <citation type="submission" date="2021-01" db="EMBL/GenBank/DDBJ databases">
        <title>Whole genome shotgun sequence of Dactylosporangium siamense NBRC 106093.</title>
        <authorList>
            <person name="Komaki H."/>
            <person name="Tamura T."/>
        </authorList>
    </citation>
    <scope>NUCLEOTIDE SEQUENCE</scope>
    <source>
        <strain evidence="2">NBRC 106093</strain>
    </source>
</reference>
<dbReference type="GO" id="GO:0003677">
    <property type="term" value="F:DNA binding"/>
    <property type="evidence" value="ECO:0007669"/>
    <property type="project" value="InterPro"/>
</dbReference>
<dbReference type="Proteomes" id="UP000660611">
    <property type="component" value="Unassembled WGS sequence"/>
</dbReference>
<dbReference type="RefSeq" id="WP_203854210.1">
    <property type="nucleotide sequence ID" value="NZ_BAAAVW010000042.1"/>
</dbReference>
<sequence>MNLQENDAERLRALRQRLTAQLVAAHRAAGEPSYSAIAGQLGVSKSTVSRMLNGVGERSPKWHHVDDMLEVFGRSDRDVEQLRTLWVEIRGLEKPAPP</sequence>
<keyword evidence="3" id="KW-1185">Reference proteome</keyword>
<dbReference type="Gene3D" id="1.10.260.40">
    <property type="entry name" value="lambda repressor-like DNA-binding domains"/>
    <property type="match status" value="1"/>
</dbReference>
<accession>A0A919UJE5</accession>
<dbReference type="EMBL" id="BONQ01000184">
    <property type="protein sequence ID" value="GIG52618.1"/>
    <property type="molecule type" value="Genomic_DNA"/>
</dbReference>
<protein>
    <recommendedName>
        <fullName evidence="4">HTH cro/C1-type domain-containing protein</fullName>
    </recommendedName>
</protein>
<keyword evidence="1" id="KW-0175">Coiled coil</keyword>
<dbReference type="InterPro" id="IPR010982">
    <property type="entry name" value="Lambda_DNA-bd_dom_sf"/>
</dbReference>
<comment type="caution">
    <text evidence="2">The sequence shown here is derived from an EMBL/GenBank/DDBJ whole genome shotgun (WGS) entry which is preliminary data.</text>
</comment>
<gene>
    <name evidence="2" type="ORF">Dsi01nite_106590</name>
</gene>
<evidence type="ECO:0000256" key="1">
    <source>
        <dbReference type="SAM" id="Coils"/>
    </source>
</evidence>
<evidence type="ECO:0000313" key="2">
    <source>
        <dbReference type="EMBL" id="GIG52618.1"/>
    </source>
</evidence>
<proteinExistence type="predicted"/>
<evidence type="ECO:0008006" key="4">
    <source>
        <dbReference type="Google" id="ProtNLM"/>
    </source>
</evidence>
<organism evidence="2 3">
    <name type="scientific">Dactylosporangium siamense</name>
    <dbReference type="NCBI Taxonomy" id="685454"/>
    <lineage>
        <taxon>Bacteria</taxon>
        <taxon>Bacillati</taxon>
        <taxon>Actinomycetota</taxon>
        <taxon>Actinomycetes</taxon>
        <taxon>Micromonosporales</taxon>
        <taxon>Micromonosporaceae</taxon>
        <taxon>Dactylosporangium</taxon>
    </lineage>
</organism>
<dbReference type="Pfam" id="PF13560">
    <property type="entry name" value="HTH_31"/>
    <property type="match status" value="1"/>
</dbReference>
<dbReference type="InterPro" id="IPR001387">
    <property type="entry name" value="Cro/C1-type_HTH"/>
</dbReference>
<dbReference type="AlphaFoldDB" id="A0A919UJE5"/>